<protein>
    <recommendedName>
        <fullName evidence="3">Zinc finger, CCHC-type</fullName>
    </recommendedName>
</protein>
<reference evidence="1" key="2">
    <citation type="submission" date="2022-01" db="EMBL/GenBank/DDBJ databases">
        <authorList>
            <person name="Yamashiro T."/>
            <person name="Shiraishi A."/>
            <person name="Satake H."/>
            <person name="Nakayama K."/>
        </authorList>
    </citation>
    <scope>NUCLEOTIDE SEQUENCE</scope>
</reference>
<proteinExistence type="predicted"/>
<evidence type="ECO:0000313" key="1">
    <source>
        <dbReference type="EMBL" id="GJT53789.1"/>
    </source>
</evidence>
<name>A0ABQ5ESF7_9ASTR</name>
<gene>
    <name evidence="1" type="ORF">Tco_0988843</name>
</gene>
<keyword evidence="2" id="KW-1185">Reference proteome</keyword>
<evidence type="ECO:0008006" key="3">
    <source>
        <dbReference type="Google" id="ProtNLM"/>
    </source>
</evidence>
<comment type="caution">
    <text evidence="1">The sequence shown here is derived from an EMBL/GenBank/DDBJ whole genome shotgun (WGS) entry which is preliminary data.</text>
</comment>
<dbReference type="Proteomes" id="UP001151760">
    <property type="component" value="Unassembled WGS sequence"/>
</dbReference>
<dbReference type="EMBL" id="BQNB010016618">
    <property type="protein sequence ID" value="GJT53789.1"/>
    <property type="molecule type" value="Genomic_DNA"/>
</dbReference>
<sequence>MDQAILKSHVEKPEKFKGSDFRRWQQKMLFYLTSLHVSYVLTDFKPVDPYLVDGENVPTEAQMQAKYRSKTALDLIYGDLCGPISPPTPDIM</sequence>
<accession>A0ABQ5ESF7</accession>
<reference evidence="1" key="1">
    <citation type="journal article" date="2022" name="Int. J. Mol. Sci.">
        <title>Draft Genome of Tanacetum Coccineum: Genomic Comparison of Closely Related Tanacetum-Family Plants.</title>
        <authorList>
            <person name="Yamashiro T."/>
            <person name="Shiraishi A."/>
            <person name="Nakayama K."/>
            <person name="Satake H."/>
        </authorList>
    </citation>
    <scope>NUCLEOTIDE SEQUENCE</scope>
</reference>
<evidence type="ECO:0000313" key="2">
    <source>
        <dbReference type="Proteomes" id="UP001151760"/>
    </source>
</evidence>
<organism evidence="1 2">
    <name type="scientific">Tanacetum coccineum</name>
    <dbReference type="NCBI Taxonomy" id="301880"/>
    <lineage>
        <taxon>Eukaryota</taxon>
        <taxon>Viridiplantae</taxon>
        <taxon>Streptophyta</taxon>
        <taxon>Embryophyta</taxon>
        <taxon>Tracheophyta</taxon>
        <taxon>Spermatophyta</taxon>
        <taxon>Magnoliopsida</taxon>
        <taxon>eudicotyledons</taxon>
        <taxon>Gunneridae</taxon>
        <taxon>Pentapetalae</taxon>
        <taxon>asterids</taxon>
        <taxon>campanulids</taxon>
        <taxon>Asterales</taxon>
        <taxon>Asteraceae</taxon>
        <taxon>Asteroideae</taxon>
        <taxon>Anthemideae</taxon>
        <taxon>Anthemidinae</taxon>
        <taxon>Tanacetum</taxon>
    </lineage>
</organism>